<evidence type="ECO:0000313" key="1">
    <source>
        <dbReference type="EMBL" id="MDS0261111.1"/>
    </source>
</evidence>
<comment type="caution">
    <text evidence="1">The sequence shown here is derived from an EMBL/GenBank/DDBJ whole genome shotgun (WGS) entry which is preliminary data.</text>
</comment>
<dbReference type="EMBL" id="JAMQON010000005">
    <property type="protein sequence ID" value="MDS0261111.1"/>
    <property type="molecule type" value="Genomic_DNA"/>
</dbReference>
<proteinExistence type="predicted"/>
<dbReference type="SUPFAM" id="SSF51338">
    <property type="entry name" value="Composite domain of metallo-dependent hydrolases"/>
    <property type="match status" value="1"/>
</dbReference>
<sequence length="89" mass="9062">MVTLGTLIKGGTVVTGDAMFDAAVGISDGTIAGIGMPEALPRAERFGPPAKGRIEPGVTDLVVFDPAATYTISAGRNYPNAGEIPDWSA</sequence>
<name>A0ABU2FH95_9EURY</name>
<organism evidence="1 2">
    <name type="scientific">Haloarcula saliterrae</name>
    <dbReference type="NCBI Taxonomy" id="2950534"/>
    <lineage>
        <taxon>Archaea</taxon>
        <taxon>Methanobacteriati</taxon>
        <taxon>Methanobacteriota</taxon>
        <taxon>Stenosarchaea group</taxon>
        <taxon>Halobacteria</taxon>
        <taxon>Halobacteriales</taxon>
        <taxon>Haloarculaceae</taxon>
        <taxon>Haloarcula</taxon>
    </lineage>
</organism>
<evidence type="ECO:0000313" key="2">
    <source>
        <dbReference type="Proteomes" id="UP001259659"/>
    </source>
</evidence>
<gene>
    <name evidence="1" type="ORF">NDI56_17060</name>
</gene>
<keyword evidence="2" id="KW-1185">Reference proteome</keyword>
<dbReference type="RefSeq" id="WP_310920912.1">
    <property type="nucleotide sequence ID" value="NZ_JAMQON010000005.1"/>
</dbReference>
<dbReference type="InterPro" id="IPR011059">
    <property type="entry name" value="Metal-dep_hydrolase_composite"/>
</dbReference>
<protein>
    <submittedName>
        <fullName evidence="1">Uncharacterized protein</fullName>
    </submittedName>
</protein>
<accession>A0ABU2FH95</accession>
<dbReference type="Proteomes" id="UP001259659">
    <property type="component" value="Unassembled WGS sequence"/>
</dbReference>
<reference evidence="1 2" key="1">
    <citation type="submission" date="2022-06" db="EMBL/GenBank/DDBJ databases">
        <title>Haloarcula sp. a new haloarchaeum isolate from saline soil.</title>
        <authorList>
            <person name="Strakova D."/>
            <person name="Galisteo C."/>
            <person name="Sanchez-Porro C."/>
            <person name="Ventosa A."/>
        </authorList>
    </citation>
    <scope>NUCLEOTIDE SEQUENCE [LARGE SCALE GENOMIC DNA]</scope>
    <source>
        <strain evidence="1 2">S1CR25-12</strain>
    </source>
</reference>
<dbReference type="Gene3D" id="2.30.40.10">
    <property type="entry name" value="Urease, subunit C, domain 1"/>
    <property type="match status" value="1"/>
</dbReference>